<evidence type="ECO:0000313" key="4">
    <source>
        <dbReference type="EMBL" id="QTR55409.1"/>
    </source>
</evidence>
<dbReference type="PROSITE" id="PS51900">
    <property type="entry name" value="CB"/>
    <property type="match status" value="1"/>
</dbReference>
<dbReference type="GO" id="GO:0015074">
    <property type="term" value="P:DNA integration"/>
    <property type="evidence" value="ECO:0007669"/>
    <property type="project" value="UniProtKB-KW"/>
</dbReference>
<dbReference type="GO" id="GO:0003677">
    <property type="term" value="F:DNA binding"/>
    <property type="evidence" value="ECO:0007669"/>
    <property type="project" value="UniProtKB-UniRule"/>
</dbReference>
<keyword evidence="1" id="KW-0229">DNA integration</keyword>
<dbReference type="KEGG" id="tun:J9260_17990"/>
<dbReference type="InterPro" id="IPR024456">
    <property type="entry name" value="Integrase_catalytic_putative"/>
</dbReference>
<evidence type="ECO:0000256" key="1">
    <source>
        <dbReference type="ARBA" id="ARBA00022908"/>
    </source>
</evidence>
<dbReference type="AlphaFoldDB" id="A0A975FD23"/>
<dbReference type="InterPro" id="IPR024457">
    <property type="entry name" value="Putative_integrase_N"/>
</dbReference>
<dbReference type="EMBL" id="CP072795">
    <property type="protein sequence ID" value="QTR55409.1"/>
    <property type="molecule type" value="Genomic_DNA"/>
</dbReference>
<accession>A0A975FD23</accession>
<evidence type="ECO:0000256" key="2">
    <source>
        <dbReference type="PROSITE-ProRule" id="PRU01248"/>
    </source>
</evidence>
<sequence>MAKNLKAALVRLAKTACGGSHQTKEARVNTVKAFADHLQQAGYGNLRDPAQIRTTHIASYAASLAGQVTARTMANKLSHIRAVVAATGKGTMLKESALSNKALGAAGGSRTGTKTAMPDTAYTHFHTAVSAKSAAAGHVMELQRALGLRINEAVRGANAGTLQQWQKQLQQGYARITVGTKGGRPRETLVAAHERALAAVTTALAAATANGGNVIPAATGKQAYDQVRNAYAAAGMVGRHASHSLRYAWAREQLAAYQAQGMSERQARQELSQDLGHGDGRGRYVAMVYCRKNG</sequence>
<protein>
    <submittedName>
        <fullName evidence="4">Integrase domain-containing protein</fullName>
    </submittedName>
</protein>
<keyword evidence="2" id="KW-0238">DNA-binding</keyword>
<dbReference type="InterPro" id="IPR011010">
    <property type="entry name" value="DNA_brk_join_enz"/>
</dbReference>
<dbReference type="InterPro" id="IPR044068">
    <property type="entry name" value="CB"/>
</dbReference>
<gene>
    <name evidence="4" type="ORF">J9260_17990</name>
</gene>
<geneLocation type="plasmid" evidence="4 5">
    <name>pTunz2</name>
</geneLocation>
<dbReference type="RefSeq" id="WP_210220872.1">
    <property type="nucleotide sequence ID" value="NZ_CP072795.1"/>
</dbReference>
<reference evidence="4" key="1">
    <citation type="submission" date="2021-04" db="EMBL/GenBank/DDBJ databases">
        <title>Genomics, taxonomy and metabolism of representatives of sulfur bacteria of the genus Thiothrix: Thiothrix fructosivorans QT, Thiothrix unzii A1T and three new species, Thiothrix subterranea sp. nov., Thiothrix litoralis sp. nov. and 'Candidatus Thiothrix anitrata' sp. nov.</title>
        <authorList>
            <person name="Ravin N.V."/>
            <person name="Smolyakov D."/>
            <person name="Rudenko T.S."/>
            <person name="Mardanov A.V."/>
            <person name="Beletsky A.V."/>
            <person name="Markov N.D."/>
            <person name="Fomenkov A.I."/>
            <person name="Roberts R.J."/>
            <person name="Karnachuk O.V."/>
            <person name="Novikov A."/>
            <person name="Grabovich M.Y."/>
        </authorList>
    </citation>
    <scope>NUCLEOTIDE SEQUENCE</scope>
    <source>
        <strain evidence="4">A1</strain>
        <plasmid evidence="4">pTunz2</plasmid>
    </source>
</reference>
<feature type="domain" description="Core-binding (CB)" evidence="3">
    <location>
        <begin position="1"/>
        <end position="88"/>
    </location>
</feature>
<dbReference type="Pfam" id="PF12835">
    <property type="entry name" value="Integrase_1"/>
    <property type="match status" value="1"/>
</dbReference>
<organism evidence="4 5">
    <name type="scientific">Thiothrix unzii</name>
    <dbReference type="NCBI Taxonomy" id="111769"/>
    <lineage>
        <taxon>Bacteria</taxon>
        <taxon>Pseudomonadati</taxon>
        <taxon>Pseudomonadota</taxon>
        <taxon>Gammaproteobacteria</taxon>
        <taxon>Thiotrichales</taxon>
        <taxon>Thiotrichaceae</taxon>
        <taxon>Thiothrix</taxon>
    </lineage>
</organism>
<proteinExistence type="predicted"/>
<keyword evidence="4" id="KW-0614">Plasmid</keyword>
<name>A0A975FD23_9GAMM</name>
<dbReference type="Pfam" id="PF12834">
    <property type="entry name" value="Phage_int_SAM_2"/>
    <property type="match status" value="1"/>
</dbReference>
<keyword evidence="5" id="KW-1185">Reference proteome</keyword>
<dbReference type="SUPFAM" id="SSF56349">
    <property type="entry name" value="DNA breaking-rejoining enzymes"/>
    <property type="match status" value="1"/>
</dbReference>
<dbReference type="Proteomes" id="UP000672009">
    <property type="component" value="Plasmid pTunz2"/>
</dbReference>
<evidence type="ECO:0000259" key="3">
    <source>
        <dbReference type="PROSITE" id="PS51900"/>
    </source>
</evidence>
<evidence type="ECO:0000313" key="5">
    <source>
        <dbReference type="Proteomes" id="UP000672009"/>
    </source>
</evidence>